<sequence length="69" mass="8169">MKEVLNRCLRGKMPFEMIYLSKEGFLTQRKVSPISFNETVFSAYCFHRRQVRTFYIENVLSAAYQLPPS</sequence>
<evidence type="ECO:0000313" key="1">
    <source>
        <dbReference type="EMBL" id="OYD59134.1"/>
    </source>
</evidence>
<comment type="caution">
    <text evidence="1">The sequence shown here is derived from an EMBL/GenBank/DDBJ whole genome shotgun (WGS) entry which is preliminary data.</text>
</comment>
<dbReference type="AlphaFoldDB" id="A0A235FDW9"/>
<evidence type="ECO:0000313" key="2">
    <source>
        <dbReference type="Proteomes" id="UP000215059"/>
    </source>
</evidence>
<proteinExistence type="predicted"/>
<evidence type="ECO:0008006" key="3">
    <source>
        <dbReference type="Google" id="ProtNLM"/>
    </source>
</evidence>
<accession>A0A235FDW9</accession>
<gene>
    <name evidence="1" type="ORF">CGZ90_04345</name>
</gene>
<keyword evidence="2" id="KW-1185">Reference proteome</keyword>
<organism evidence="1 2">
    <name type="scientific">Fictibacillus aquaticus</name>
    <dbReference type="NCBI Taxonomy" id="2021314"/>
    <lineage>
        <taxon>Bacteria</taxon>
        <taxon>Bacillati</taxon>
        <taxon>Bacillota</taxon>
        <taxon>Bacilli</taxon>
        <taxon>Bacillales</taxon>
        <taxon>Fictibacillaceae</taxon>
        <taxon>Fictibacillus</taxon>
    </lineage>
</organism>
<reference evidence="1 2" key="1">
    <citation type="submission" date="2017-07" db="EMBL/GenBank/DDBJ databases">
        <title>Fictibacillus sp. nov. GDSW-R2A3 Genome sequencing and assembly.</title>
        <authorList>
            <person name="Mayilraj S."/>
        </authorList>
    </citation>
    <scope>NUCLEOTIDE SEQUENCE [LARGE SCALE GENOMIC DNA]</scope>
    <source>
        <strain evidence="1 2">GDSW-R2A3</strain>
    </source>
</reference>
<name>A0A235FDW9_9BACL</name>
<protein>
    <recommendedName>
        <fullName evidence="3">WYL domain-containing protein</fullName>
    </recommendedName>
</protein>
<dbReference type="OrthoDB" id="2112405at2"/>
<dbReference type="EMBL" id="NOII01000001">
    <property type="protein sequence ID" value="OYD59134.1"/>
    <property type="molecule type" value="Genomic_DNA"/>
</dbReference>
<dbReference type="Proteomes" id="UP000215059">
    <property type="component" value="Unassembled WGS sequence"/>
</dbReference>
<dbReference type="RefSeq" id="WP_094251094.1">
    <property type="nucleotide sequence ID" value="NZ_JBHLXL010000001.1"/>
</dbReference>